<dbReference type="EMBL" id="JACHJO010000001">
    <property type="protein sequence ID" value="MBB6118463.1"/>
    <property type="molecule type" value="Genomic_DNA"/>
</dbReference>
<keyword evidence="3" id="KW-0418">Kinase</keyword>
<dbReference type="InterPro" id="IPR011009">
    <property type="entry name" value="Kinase-like_dom_sf"/>
</dbReference>
<gene>
    <name evidence="6" type="ORF">FHS13_000391</name>
</gene>
<dbReference type="GO" id="GO:0005524">
    <property type="term" value="F:ATP binding"/>
    <property type="evidence" value="ECO:0007669"/>
    <property type="project" value="UniProtKB-KW"/>
</dbReference>
<evidence type="ECO:0000256" key="3">
    <source>
        <dbReference type="ARBA" id="ARBA00022777"/>
    </source>
</evidence>
<comment type="caution">
    <text evidence="6">The sequence shown here is derived from an EMBL/GenBank/DDBJ whole genome shotgun (WGS) entry which is preliminary data.</text>
</comment>
<dbReference type="InterPro" id="IPR001680">
    <property type="entry name" value="WD40_rpt"/>
</dbReference>
<dbReference type="Pfam" id="PF00069">
    <property type="entry name" value="Pkinase"/>
    <property type="match status" value="1"/>
</dbReference>
<keyword evidence="7" id="KW-1185">Reference proteome</keyword>
<organism evidence="6 7">
    <name type="scientific">Nocardiopsis algeriensis</name>
    <dbReference type="NCBI Taxonomy" id="1478215"/>
    <lineage>
        <taxon>Bacteria</taxon>
        <taxon>Bacillati</taxon>
        <taxon>Actinomycetota</taxon>
        <taxon>Actinomycetes</taxon>
        <taxon>Streptosporangiales</taxon>
        <taxon>Nocardiopsidaceae</taxon>
        <taxon>Nocardiopsis</taxon>
    </lineage>
</organism>
<dbReference type="PROSITE" id="PS50011">
    <property type="entry name" value="PROTEIN_KINASE_DOM"/>
    <property type="match status" value="1"/>
</dbReference>
<feature type="domain" description="Protein kinase" evidence="5">
    <location>
        <begin position="15"/>
        <end position="274"/>
    </location>
</feature>
<accession>A0A841IIH2</accession>
<reference evidence="6 7" key="1">
    <citation type="submission" date="2020-08" db="EMBL/GenBank/DDBJ databases">
        <title>Genomic Encyclopedia of Type Strains, Phase III (KMG-III): the genomes of soil and plant-associated and newly described type strains.</title>
        <authorList>
            <person name="Whitman W."/>
        </authorList>
    </citation>
    <scope>NUCLEOTIDE SEQUENCE [LARGE SCALE GENOMIC DNA]</scope>
    <source>
        <strain evidence="6 7">CECT 8712</strain>
    </source>
</reference>
<name>A0A841IIH2_9ACTN</name>
<sequence length="678" mass="70111">MRALNPDEPTQLGGYRLIACLGSGGMGRVYLGIAPDGRPAAVRTVRAEYASDRRFRARFARDAALARRTRSRFTPPLLGHCLTAPRPWVATAYVVGPSLRTLVEETGPLAAPALGTLARCLTEALDRIHTAGAVHRGLDPDHVLVDAGGPRLVRLSGEAGNLDGLPAYTAPEQLTGGAAVPGGDMFSLGGVLLFAATGRDPFGGGASDSAADGAPATVRRVLREPADLSGIPEPLHGLVGACLDKLPQNRPSAADVLAELGGPLPEGCPERTWLPAGAREAVARAERAYRSAAAPVLGPSVPADPVPVFPDVPGRASRRAPLQVTALLGVLLLLAGIGVHALLGPRAGSAGADVRSCPEGGLITEDLAPPADPLTRFDPDAPLELSFSPDDSVLAVSHSRRTVLWDWEESEPLAAVPHESSFAPISPVAFSPDGCLLARSSPEGAVVTDLADGRSHTVGANPSVRSVAFSPDGSFLAVASQSDPEEHFLRLYDTGTWEPAAAMEGSGGLGAVRYSLYGGVVAGGEADGGVATWQAGDGLRSGLIRDRSQVGSDAFDLVPDGSEVLILREGRVLLVDPATGQVLQAFAPAQETGVPVDVFYSAASGRVFAVVLDPVNGTGNVAAWQYVTGHEIVFEAETPHLYPAAMSQDGSLLAGLEPETGRIAVYDTHLELLGTLEG</sequence>
<protein>
    <recommendedName>
        <fullName evidence="5">Protein kinase domain-containing protein</fullName>
    </recommendedName>
</protein>
<evidence type="ECO:0000313" key="6">
    <source>
        <dbReference type="EMBL" id="MBB6118463.1"/>
    </source>
</evidence>
<dbReference type="CDD" id="cd14014">
    <property type="entry name" value="STKc_PknB_like"/>
    <property type="match status" value="1"/>
</dbReference>
<dbReference type="Gene3D" id="1.10.510.10">
    <property type="entry name" value="Transferase(Phosphotransferase) domain 1"/>
    <property type="match status" value="1"/>
</dbReference>
<dbReference type="SUPFAM" id="SSF82171">
    <property type="entry name" value="DPP6 N-terminal domain-like"/>
    <property type="match status" value="1"/>
</dbReference>
<evidence type="ECO:0000256" key="1">
    <source>
        <dbReference type="ARBA" id="ARBA00022679"/>
    </source>
</evidence>
<evidence type="ECO:0000256" key="2">
    <source>
        <dbReference type="ARBA" id="ARBA00022741"/>
    </source>
</evidence>
<dbReference type="Gene3D" id="3.30.200.20">
    <property type="entry name" value="Phosphorylase Kinase, domain 1"/>
    <property type="match status" value="1"/>
</dbReference>
<proteinExistence type="predicted"/>
<dbReference type="Proteomes" id="UP000536604">
    <property type="component" value="Unassembled WGS sequence"/>
</dbReference>
<dbReference type="Pfam" id="PF00400">
    <property type="entry name" value="WD40"/>
    <property type="match status" value="1"/>
</dbReference>
<evidence type="ECO:0000256" key="4">
    <source>
        <dbReference type="ARBA" id="ARBA00022840"/>
    </source>
</evidence>
<dbReference type="RefSeq" id="WP_184286361.1">
    <property type="nucleotide sequence ID" value="NZ_JACHJO010000001.1"/>
</dbReference>
<dbReference type="PANTHER" id="PTHR43289">
    <property type="entry name" value="MITOGEN-ACTIVATED PROTEIN KINASE KINASE KINASE 20-RELATED"/>
    <property type="match status" value="1"/>
</dbReference>
<dbReference type="InterPro" id="IPR015943">
    <property type="entry name" value="WD40/YVTN_repeat-like_dom_sf"/>
</dbReference>
<dbReference type="SUPFAM" id="SSF56112">
    <property type="entry name" value="Protein kinase-like (PK-like)"/>
    <property type="match status" value="1"/>
</dbReference>
<keyword evidence="1" id="KW-0808">Transferase</keyword>
<evidence type="ECO:0000313" key="7">
    <source>
        <dbReference type="Proteomes" id="UP000536604"/>
    </source>
</evidence>
<dbReference type="PANTHER" id="PTHR43289:SF34">
    <property type="entry name" value="SERINE_THREONINE-PROTEIN KINASE YBDM-RELATED"/>
    <property type="match status" value="1"/>
</dbReference>
<dbReference type="GO" id="GO:0004674">
    <property type="term" value="F:protein serine/threonine kinase activity"/>
    <property type="evidence" value="ECO:0007669"/>
    <property type="project" value="TreeGrafter"/>
</dbReference>
<keyword evidence="2" id="KW-0547">Nucleotide-binding</keyword>
<dbReference type="Gene3D" id="2.130.10.10">
    <property type="entry name" value="YVTN repeat-like/Quinoprotein amine dehydrogenase"/>
    <property type="match status" value="1"/>
</dbReference>
<evidence type="ECO:0000259" key="5">
    <source>
        <dbReference type="PROSITE" id="PS50011"/>
    </source>
</evidence>
<dbReference type="AlphaFoldDB" id="A0A841IIH2"/>
<keyword evidence="4" id="KW-0067">ATP-binding</keyword>
<dbReference type="InterPro" id="IPR000719">
    <property type="entry name" value="Prot_kinase_dom"/>
</dbReference>